<keyword evidence="10" id="KW-1185">Reference proteome</keyword>
<dbReference type="PROSITE" id="PS00758">
    <property type="entry name" value="ARGE_DAPE_CPG2_1"/>
    <property type="match status" value="1"/>
</dbReference>
<accession>A0ABS0LSW3</accession>
<keyword evidence="7" id="KW-0224">Dipeptidase</keyword>
<comment type="caution">
    <text evidence="9">The sequence shown here is derived from an EMBL/GenBank/DDBJ whole genome shotgun (WGS) entry which is preliminary data.</text>
</comment>
<evidence type="ECO:0000256" key="6">
    <source>
        <dbReference type="ARBA" id="ARBA00022833"/>
    </source>
</evidence>
<keyword evidence="3" id="KW-0645">Protease</keyword>
<dbReference type="Pfam" id="PF01546">
    <property type="entry name" value="Peptidase_M20"/>
    <property type="match status" value="1"/>
</dbReference>
<dbReference type="Gene3D" id="3.40.630.10">
    <property type="entry name" value="Zn peptidases"/>
    <property type="match status" value="1"/>
</dbReference>
<comment type="cofactor">
    <cofactor evidence="1">
        <name>Zn(2+)</name>
        <dbReference type="ChEBI" id="CHEBI:29105"/>
    </cofactor>
</comment>
<evidence type="ECO:0000256" key="8">
    <source>
        <dbReference type="ARBA" id="ARBA00023049"/>
    </source>
</evidence>
<evidence type="ECO:0000256" key="2">
    <source>
        <dbReference type="ARBA" id="ARBA00006247"/>
    </source>
</evidence>
<gene>
    <name evidence="9" type="primary">pepV</name>
    <name evidence="9" type="ORF">HZY91_09115</name>
</gene>
<dbReference type="SUPFAM" id="SSF53187">
    <property type="entry name" value="Zn-dependent exopeptidases"/>
    <property type="match status" value="1"/>
</dbReference>
<evidence type="ECO:0000256" key="3">
    <source>
        <dbReference type="ARBA" id="ARBA00022670"/>
    </source>
</evidence>
<evidence type="ECO:0000256" key="1">
    <source>
        <dbReference type="ARBA" id="ARBA00001947"/>
    </source>
</evidence>
<evidence type="ECO:0000313" key="9">
    <source>
        <dbReference type="EMBL" id="MBG9987047.1"/>
    </source>
</evidence>
<dbReference type="NCBIfam" id="NF005591">
    <property type="entry name" value="PRK07318.1"/>
    <property type="match status" value="1"/>
</dbReference>
<evidence type="ECO:0000256" key="7">
    <source>
        <dbReference type="ARBA" id="ARBA00022997"/>
    </source>
</evidence>
<sequence length="472" mass="51968">MGKLENINWLQEVEERQDALLEDLFRLIRVRSVREDALASEDAPVGPGPKAALEEFLKMAQEDGFATEQFGPLVGRIEIGEGEKVLGILGHVDVVPEGTGWETDPYEPVIKDGRIYARGSSDDKGPTVGAYFAIKLLRELGVQFNQKIHLIIGTDEESGWMCMDHYSQHAEMPDYGFSPDAQFPIINGEKGNVSAIFHFNSGENTNGTVKLAQFQAGLRANMVPQEAVATVKTDHPEEMMEDFGRYLEGKEISGHVSFDADSLQFEVTGKAAHGSTPEKGHNAGTYLANFLNQYDYDAQSANEFLALAGQTLHEDFEGSQLGVAITDEIMGALSMNVGILQYNLTEGGLINANFRYPKGTDSATIQSAIERALVDQAIQIEMTKAKEPHYVSPEDPLVKTLLDVYHQQTGLEAYEQTIGGGTYGRLMERGVSYGALFPDSIDTMHQANEFLAIKDLLRATAIYAEAIYRLTR</sequence>
<protein>
    <submittedName>
        <fullName evidence="9">Dipeptidase PepV</fullName>
    </submittedName>
</protein>
<dbReference type="CDD" id="cd03888">
    <property type="entry name" value="M20_PepV"/>
    <property type="match status" value="1"/>
</dbReference>
<dbReference type="InterPro" id="IPR036264">
    <property type="entry name" value="Bact_exopeptidase_dim_dom"/>
</dbReference>
<keyword evidence="6" id="KW-0862">Zinc</keyword>
<dbReference type="SUPFAM" id="SSF55031">
    <property type="entry name" value="Bacterial exopeptidase dimerisation domain"/>
    <property type="match status" value="1"/>
</dbReference>
<evidence type="ECO:0000256" key="4">
    <source>
        <dbReference type="ARBA" id="ARBA00022723"/>
    </source>
</evidence>
<reference evidence="9 10" key="1">
    <citation type="submission" date="2020-07" db="EMBL/GenBank/DDBJ databases">
        <title>Facklamia lactis sp. nov., isolated from raw milk.</title>
        <authorList>
            <person name="Doll E.V."/>
            <person name="Huptas C."/>
            <person name="Staib L."/>
            <person name="Wenning M."/>
            <person name="Scherer S."/>
        </authorList>
    </citation>
    <scope>NUCLEOTIDE SEQUENCE [LARGE SCALE GENOMIC DNA]</scope>
    <source>
        <strain evidence="9 10">DSM 111018</strain>
    </source>
</reference>
<dbReference type="EMBL" id="JACBXQ010000005">
    <property type="protein sequence ID" value="MBG9987047.1"/>
    <property type="molecule type" value="Genomic_DNA"/>
</dbReference>
<dbReference type="RefSeq" id="WP_197115956.1">
    <property type="nucleotide sequence ID" value="NZ_JACBXQ010000005.1"/>
</dbReference>
<comment type="similarity">
    <text evidence="2">Belongs to the peptidase M20A family.</text>
</comment>
<dbReference type="PANTHER" id="PTHR43808">
    <property type="entry name" value="ACETYLORNITHINE DEACETYLASE"/>
    <property type="match status" value="1"/>
</dbReference>
<dbReference type="InterPro" id="IPR001261">
    <property type="entry name" value="ArgE/DapE_CS"/>
</dbReference>
<evidence type="ECO:0000256" key="5">
    <source>
        <dbReference type="ARBA" id="ARBA00022801"/>
    </source>
</evidence>
<dbReference type="Gene3D" id="3.30.70.360">
    <property type="match status" value="2"/>
</dbReference>
<dbReference type="InterPro" id="IPR050072">
    <property type="entry name" value="Peptidase_M20A"/>
</dbReference>
<proteinExistence type="inferred from homology"/>
<dbReference type="NCBIfam" id="TIGR01887">
    <property type="entry name" value="dipeptidaselike"/>
    <property type="match status" value="1"/>
</dbReference>
<dbReference type="PROSITE" id="PS00759">
    <property type="entry name" value="ARGE_DAPE_CPG2_2"/>
    <property type="match status" value="1"/>
</dbReference>
<dbReference type="InterPro" id="IPR010964">
    <property type="entry name" value="M20A_pepV-rel"/>
</dbReference>
<dbReference type="Proteomes" id="UP000721415">
    <property type="component" value="Unassembled WGS sequence"/>
</dbReference>
<dbReference type="PANTHER" id="PTHR43808:SF31">
    <property type="entry name" value="N-ACETYL-L-CITRULLINE DEACETYLASE"/>
    <property type="match status" value="1"/>
</dbReference>
<organism evidence="9 10">
    <name type="scientific">Facklamia lactis</name>
    <dbReference type="NCBI Taxonomy" id="2749967"/>
    <lineage>
        <taxon>Bacteria</taxon>
        <taxon>Bacillati</taxon>
        <taxon>Bacillota</taxon>
        <taxon>Bacilli</taxon>
        <taxon>Lactobacillales</taxon>
        <taxon>Aerococcaceae</taxon>
        <taxon>Facklamia</taxon>
    </lineage>
</organism>
<name>A0ABS0LSW3_9LACT</name>
<evidence type="ECO:0000313" key="10">
    <source>
        <dbReference type="Proteomes" id="UP000721415"/>
    </source>
</evidence>
<keyword evidence="8" id="KW-0482">Metalloprotease</keyword>
<dbReference type="InterPro" id="IPR002933">
    <property type="entry name" value="Peptidase_M20"/>
</dbReference>
<keyword evidence="4" id="KW-0479">Metal-binding</keyword>
<keyword evidence="5" id="KW-0378">Hydrolase</keyword>